<comment type="subcellular location">
    <subcellularLocation>
        <location evidence="9">Cytoplasm</location>
    </subcellularLocation>
</comment>
<dbReference type="AlphaFoldDB" id="A0A7K9TWL2"/>
<evidence type="ECO:0000256" key="5">
    <source>
        <dbReference type="ARBA" id="ARBA00022723"/>
    </source>
</evidence>
<dbReference type="PROSITE" id="PS00518">
    <property type="entry name" value="ZF_RING_1"/>
    <property type="match status" value="1"/>
</dbReference>
<sequence>IFLTVSATLNTSMFSEQEREKITIVCPNLKREGNPDIDGSEKLTGDFADIEKAYHYFKEILAGSGPNHGVSRSESKNGLKDENGLNPEETNELTVPSGLYEYFSHACQEQIKVLHEHFGVCIKSKDHYNGTTSICLTSDKSPASIQGANDFFIRTFQKSVENLKQERIPLANSHTLTETIMKLNATFSNLLAKEEGNHLLLRGPESVILAAKKYLAEQGENSQAGKNIKISSELYKNRNGIEVDASVFKLLETVLNKEIEAIKDKYDTIIEKKDGSYGQKMLIIFRPRIKSSDMSSHAAESFINAFQSASAMVREKLIPSKLSEDQKKRLNMLLNGKQLEDLHVKLQKKGDKLILCGLPNHLHAVEKHIMNFSISEDSTQAKSKTPLFSDLSYQEATGASEKKFSGRQKQNLSSEGQANVKTEEEDKDVCPICMERIINEVILRKCKHVFCKRCIDQAMGYKQACPVCNTVYGVIKGDQPEGTMSNRTVSTSLPGYPNCGTIVITYNMCGGIQTSNHPNPGKPYSATSRVAYLPDNKEGREILQLLRRAFNQKLIFTVGQSRTTGANDVITWNDIHHKTYRTGGPSNFGYPDPDYFQRVRSELKAKGIE</sequence>
<dbReference type="PANTHER" id="PTHR12622">
    <property type="entry name" value="DELTEX-RELATED"/>
    <property type="match status" value="1"/>
</dbReference>
<evidence type="ECO:0000256" key="3">
    <source>
        <dbReference type="ARBA" id="ARBA00009413"/>
    </source>
</evidence>
<comment type="catalytic activity">
    <reaction evidence="1 9">
        <text>S-ubiquitinyl-[E2 ubiquitin-conjugating enzyme]-L-cysteine + [acceptor protein]-L-lysine = [E2 ubiquitin-conjugating enzyme]-L-cysteine + N(6)-ubiquitinyl-[acceptor protein]-L-lysine.</text>
        <dbReference type="EC" id="2.3.2.27"/>
    </reaction>
</comment>
<dbReference type="GO" id="GO:0007219">
    <property type="term" value="P:Notch signaling pathway"/>
    <property type="evidence" value="ECO:0007669"/>
    <property type="project" value="InterPro"/>
</dbReference>
<evidence type="ECO:0000256" key="7">
    <source>
        <dbReference type="ARBA" id="ARBA00022833"/>
    </source>
</evidence>
<evidence type="ECO:0000256" key="10">
    <source>
        <dbReference type="SAM" id="MobiDB-lite"/>
    </source>
</evidence>
<dbReference type="Proteomes" id="UP000579406">
    <property type="component" value="Unassembled WGS sequence"/>
</dbReference>
<accession>A0A7K9TWL2</accession>
<dbReference type="InterPro" id="IPR039396">
    <property type="entry name" value="Deltex_C"/>
</dbReference>
<keyword evidence="9" id="KW-0963">Cytoplasm</keyword>
<evidence type="ECO:0000256" key="9">
    <source>
        <dbReference type="RuleBase" id="RU367105"/>
    </source>
</evidence>
<comment type="similarity">
    <text evidence="3 9">Belongs to the Deltex family.</text>
</comment>
<dbReference type="Pfam" id="PF21717">
    <property type="entry name" value="DTX3L_a-b"/>
    <property type="match status" value="1"/>
</dbReference>
<evidence type="ECO:0000313" key="13">
    <source>
        <dbReference type="Proteomes" id="UP000579406"/>
    </source>
</evidence>
<keyword evidence="4 9" id="KW-0808">Transferase</keyword>
<dbReference type="EMBL" id="VWZY01003313">
    <property type="protein sequence ID" value="NXI51601.1"/>
    <property type="molecule type" value="Genomic_DNA"/>
</dbReference>
<name>A0A7K9TWL2_9AVES</name>
<dbReference type="InterPro" id="IPR048409">
    <property type="entry name" value="DTX3L_KH-like"/>
</dbReference>
<dbReference type="GO" id="GO:0016567">
    <property type="term" value="P:protein ubiquitination"/>
    <property type="evidence" value="ECO:0007669"/>
    <property type="project" value="UniProtKB-UniRule"/>
</dbReference>
<dbReference type="Gene3D" id="3.30.390.130">
    <property type="match status" value="1"/>
</dbReference>
<evidence type="ECO:0000313" key="12">
    <source>
        <dbReference type="EMBL" id="NXI51601.1"/>
    </source>
</evidence>
<comment type="pathway">
    <text evidence="2 9">Protein modification; protein ubiquitination.</text>
</comment>
<gene>
    <name evidence="12" type="primary">Dtx3l_0</name>
    <name evidence="12" type="ORF">CHLAEN_R10863</name>
</gene>
<dbReference type="Gene3D" id="3.30.40.10">
    <property type="entry name" value="Zinc/RING finger domain, C3HC4 (zinc finger)"/>
    <property type="match status" value="1"/>
</dbReference>
<dbReference type="GO" id="GO:0008270">
    <property type="term" value="F:zinc ion binding"/>
    <property type="evidence" value="ECO:0007669"/>
    <property type="project" value="UniProtKB-KW"/>
</dbReference>
<proteinExistence type="inferred from homology"/>
<dbReference type="InterPro" id="IPR017907">
    <property type="entry name" value="Znf_RING_CS"/>
</dbReference>
<feature type="region of interest" description="Disordered" evidence="10">
    <location>
        <begin position="66"/>
        <end position="91"/>
    </location>
</feature>
<dbReference type="Pfam" id="PF21718">
    <property type="entry name" value="KH_DTX3L"/>
    <property type="match status" value="2"/>
</dbReference>
<dbReference type="InterPro" id="IPR013083">
    <property type="entry name" value="Znf_RING/FYVE/PHD"/>
</dbReference>
<evidence type="ECO:0000256" key="2">
    <source>
        <dbReference type="ARBA" id="ARBA00004906"/>
    </source>
</evidence>
<evidence type="ECO:0000256" key="1">
    <source>
        <dbReference type="ARBA" id="ARBA00000900"/>
    </source>
</evidence>
<feature type="non-terminal residue" evidence="12">
    <location>
        <position position="609"/>
    </location>
</feature>
<dbReference type="PROSITE" id="PS50089">
    <property type="entry name" value="ZF_RING_2"/>
    <property type="match status" value="1"/>
</dbReference>
<dbReference type="GO" id="GO:0016874">
    <property type="term" value="F:ligase activity"/>
    <property type="evidence" value="ECO:0007669"/>
    <property type="project" value="UniProtKB-KW"/>
</dbReference>
<dbReference type="GO" id="GO:0061630">
    <property type="term" value="F:ubiquitin protein ligase activity"/>
    <property type="evidence" value="ECO:0007669"/>
    <property type="project" value="UniProtKB-UniRule"/>
</dbReference>
<dbReference type="SMART" id="SM00184">
    <property type="entry name" value="RING"/>
    <property type="match status" value="1"/>
</dbReference>
<dbReference type="UniPathway" id="UPA00143"/>
<feature type="domain" description="RING-type" evidence="11">
    <location>
        <begin position="430"/>
        <end position="469"/>
    </location>
</feature>
<feature type="compositionally biased region" description="Polar residues" evidence="10">
    <location>
        <begin position="407"/>
        <end position="420"/>
    </location>
</feature>
<dbReference type="OrthoDB" id="527344at2759"/>
<keyword evidence="7 9" id="KW-0862">Zinc</keyword>
<comment type="caution">
    <text evidence="12">The sequence shown here is derived from an EMBL/GenBank/DDBJ whole genome shotgun (WGS) entry which is preliminary data.</text>
</comment>
<evidence type="ECO:0000259" key="11">
    <source>
        <dbReference type="PROSITE" id="PS50089"/>
    </source>
</evidence>
<feature type="region of interest" description="Disordered" evidence="10">
    <location>
        <begin position="399"/>
        <end position="420"/>
    </location>
</feature>
<keyword evidence="6 8" id="KW-0863">Zinc-finger</keyword>
<dbReference type="Pfam" id="PF18102">
    <property type="entry name" value="DTC"/>
    <property type="match status" value="1"/>
</dbReference>
<feature type="compositionally biased region" description="Basic and acidic residues" evidence="10">
    <location>
        <begin position="71"/>
        <end position="83"/>
    </location>
</feature>
<dbReference type="InterPro" id="IPR001841">
    <property type="entry name" value="Znf_RING"/>
</dbReference>
<dbReference type="EC" id="2.3.2.27" evidence="9"/>
<protein>
    <recommendedName>
        <fullName evidence="9">E3 ubiquitin-protein ligase</fullName>
        <ecNumber evidence="9">2.3.2.27</ecNumber>
    </recommendedName>
</protein>
<keyword evidence="13" id="KW-1185">Reference proteome</keyword>
<dbReference type="CDD" id="cd09633">
    <property type="entry name" value="Deltex_C"/>
    <property type="match status" value="1"/>
</dbReference>
<reference evidence="12 13" key="1">
    <citation type="submission" date="2019-09" db="EMBL/GenBank/DDBJ databases">
        <title>Bird 10,000 Genomes (B10K) Project - Family phase.</title>
        <authorList>
            <person name="Zhang G."/>
        </authorList>
    </citation>
    <scope>NUCLEOTIDE SEQUENCE [LARGE SCALE GENOMIC DNA]</scope>
    <source>
        <strain evidence="12">B10K-DU-001-61</strain>
        <tissue evidence="12">Muscle</tissue>
    </source>
</reference>
<organism evidence="12 13">
    <name type="scientific">Chloroceryle aenea</name>
    <name type="common">American pygmy kingfisher</name>
    <dbReference type="NCBI Taxonomy" id="176938"/>
    <lineage>
        <taxon>Eukaryota</taxon>
        <taxon>Metazoa</taxon>
        <taxon>Chordata</taxon>
        <taxon>Craniata</taxon>
        <taxon>Vertebrata</taxon>
        <taxon>Euteleostomi</taxon>
        <taxon>Archelosauria</taxon>
        <taxon>Archosauria</taxon>
        <taxon>Dinosauria</taxon>
        <taxon>Saurischia</taxon>
        <taxon>Theropoda</taxon>
        <taxon>Coelurosauria</taxon>
        <taxon>Aves</taxon>
        <taxon>Neognathae</taxon>
        <taxon>Neoaves</taxon>
        <taxon>Telluraves</taxon>
        <taxon>Coraciimorphae</taxon>
        <taxon>Coraciiformes</taxon>
        <taxon>Cerylidae</taxon>
        <taxon>Chloroceryle</taxon>
    </lineage>
</organism>
<dbReference type="InterPro" id="IPR048418">
    <property type="entry name" value="DTX3L_a/b_dom"/>
</dbReference>
<evidence type="ECO:0000256" key="8">
    <source>
        <dbReference type="PROSITE-ProRule" id="PRU00175"/>
    </source>
</evidence>
<dbReference type="Pfam" id="PF13923">
    <property type="entry name" value="zf-C3HC4_2"/>
    <property type="match status" value="1"/>
</dbReference>
<dbReference type="InterPro" id="IPR039398">
    <property type="entry name" value="Deltex_fam"/>
</dbReference>
<dbReference type="InterPro" id="IPR039399">
    <property type="entry name" value="Deltex_C_sf"/>
</dbReference>
<evidence type="ECO:0000256" key="6">
    <source>
        <dbReference type="ARBA" id="ARBA00022771"/>
    </source>
</evidence>
<feature type="non-terminal residue" evidence="12">
    <location>
        <position position="1"/>
    </location>
</feature>
<evidence type="ECO:0000256" key="4">
    <source>
        <dbReference type="ARBA" id="ARBA00022679"/>
    </source>
</evidence>
<keyword evidence="12" id="KW-0436">Ligase</keyword>
<dbReference type="SUPFAM" id="SSF57850">
    <property type="entry name" value="RING/U-box"/>
    <property type="match status" value="1"/>
</dbReference>
<keyword evidence="5 9" id="KW-0479">Metal-binding</keyword>
<dbReference type="GO" id="GO:0005737">
    <property type="term" value="C:cytoplasm"/>
    <property type="evidence" value="ECO:0007669"/>
    <property type="project" value="UniProtKB-SubCell"/>
</dbReference>